<dbReference type="Gene3D" id="2.40.420.20">
    <property type="match status" value="1"/>
</dbReference>
<evidence type="ECO:0000259" key="6">
    <source>
        <dbReference type="Pfam" id="PF25973"/>
    </source>
</evidence>
<dbReference type="PANTHER" id="PTHR30097">
    <property type="entry name" value="CATION EFFLUX SYSTEM PROTEIN CUSB"/>
    <property type="match status" value="1"/>
</dbReference>
<sequence>MKRKRVNYVLAVGGLLWLAGCQTKPVQEPQVAFRLSDAMMQRIQVAAAETQPLRSELTLVGKITADESRFIKVFPLVGGDVEGVNVELGDYVRKGQTLASIRSGEVADLERQRIQAQSELLVAEKNLRVAQDLVEAKLSSQREVVAAQKEVEKAQAEANRIQEVSRIYGIGKSSMYTVKAPIDGYVIEKNVNRGTQLRSDNADNLFTIGQISEVWVLANVNESDIGQVRTGMDASIQTLSYPNEAFRGKVDKLYTVLDPGTRAMTVRVRLPNKDLKLKPEMHATVTLRYEDGGSLTTVPASAVIFERSKHYVMVFRSRSEIETREVEVLKSLGDVAYIRQGIKPGEQVIAKNQLMVFNALNN</sequence>
<dbReference type="GO" id="GO:0060003">
    <property type="term" value="P:copper ion export"/>
    <property type="evidence" value="ECO:0007669"/>
    <property type="project" value="TreeGrafter"/>
</dbReference>
<evidence type="ECO:0000259" key="4">
    <source>
        <dbReference type="Pfam" id="PF25954"/>
    </source>
</evidence>
<dbReference type="PANTHER" id="PTHR30097:SF4">
    <property type="entry name" value="SLR6042 PROTEIN"/>
    <property type="match status" value="1"/>
</dbReference>
<dbReference type="OrthoDB" id="9806939at2"/>
<proteinExistence type="inferred from homology"/>
<keyword evidence="3" id="KW-0175">Coiled coil</keyword>
<dbReference type="KEGG" id="fae:FAES_3077"/>
<dbReference type="Proteomes" id="UP000011058">
    <property type="component" value="Chromosome"/>
</dbReference>
<gene>
    <name evidence="7" type="primary">czcB3</name>
    <name evidence="7" type="ORF">FAES_3077</name>
</gene>
<dbReference type="FunFam" id="2.40.30.170:FF:000010">
    <property type="entry name" value="Efflux RND transporter periplasmic adaptor subunit"/>
    <property type="match status" value="1"/>
</dbReference>
<dbReference type="EMBL" id="HE796683">
    <property type="protein sequence ID" value="CCH01086.1"/>
    <property type="molecule type" value="Genomic_DNA"/>
</dbReference>
<dbReference type="Pfam" id="PF25967">
    <property type="entry name" value="RND-MFP_C"/>
    <property type="match status" value="1"/>
</dbReference>
<evidence type="ECO:0000256" key="3">
    <source>
        <dbReference type="SAM" id="Coils"/>
    </source>
</evidence>
<evidence type="ECO:0000256" key="1">
    <source>
        <dbReference type="ARBA" id="ARBA00009477"/>
    </source>
</evidence>
<reference evidence="7 8" key="1">
    <citation type="journal article" date="2012" name="J. Bacteriol.">
        <title>Genome Sequence of Fibrella aestuarina BUZ 2T, a Filamentous Marine Bacterium.</title>
        <authorList>
            <person name="Filippini M."/>
            <person name="Qi W."/>
            <person name="Blom J."/>
            <person name="Goesmann A."/>
            <person name="Smits T.H."/>
            <person name="Bagheri H.C."/>
        </authorList>
    </citation>
    <scope>NUCLEOTIDE SEQUENCE [LARGE SCALE GENOMIC DNA]</scope>
    <source>
        <strain evidence="8">BUZ 2T</strain>
    </source>
</reference>
<organism evidence="7 8">
    <name type="scientific">Fibrella aestuarina BUZ 2</name>
    <dbReference type="NCBI Taxonomy" id="1166018"/>
    <lineage>
        <taxon>Bacteria</taxon>
        <taxon>Pseudomonadati</taxon>
        <taxon>Bacteroidota</taxon>
        <taxon>Cytophagia</taxon>
        <taxon>Cytophagales</taxon>
        <taxon>Spirosomataceae</taxon>
        <taxon>Fibrella</taxon>
    </lineage>
</organism>
<name>I0KAD3_9BACT</name>
<dbReference type="GO" id="GO:0016020">
    <property type="term" value="C:membrane"/>
    <property type="evidence" value="ECO:0007669"/>
    <property type="project" value="InterPro"/>
</dbReference>
<evidence type="ECO:0000256" key="2">
    <source>
        <dbReference type="ARBA" id="ARBA00022448"/>
    </source>
</evidence>
<accession>I0KAD3</accession>
<feature type="domain" description="Multidrug resistance protein MdtA-like C-terminal permuted SH3" evidence="5">
    <location>
        <begin position="297"/>
        <end position="349"/>
    </location>
</feature>
<feature type="domain" description="CzcB-like barrel-sandwich hybrid" evidence="6">
    <location>
        <begin position="70"/>
        <end position="208"/>
    </location>
</feature>
<dbReference type="InterPro" id="IPR058647">
    <property type="entry name" value="BSH_CzcB-like"/>
</dbReference>
<feature type="coiled-coil region" evidence="3">
    <location>
        <begin position="106"/>
        <end position="164"/>
    </location>
</feature>
<dbReference type="GO" id="GO:0030313">
    <property type="term" value="C:cell envelope"/>
    <property type="evidence" value="ECO:0007669"/>
    <property type="project" value="TreeGrafter"/>
</dbReference>
<dbReference type="eggNOG" id="COG0845">
    <property type="taxonomic scope" value="Bacteria"/>
</dbReference>
<dbReference type="InterPro" id="IPR051909">
    <property type="entry name" value="MFP_Cation_Efflux"/>
</dbReference>
<dbReference type="PROSITE" id="PS51257">
    <property type="entry name" value="PROKAR_LIPOPROTEIN"/>
    <property type="match status" value="1"/>
</dbReference>
<dbReference type="GO" id="GO:0022857">
    <property type="term" value="F:transmembrane transporter activity"/>
    <property type="evidence" value="ECO:0007669"/>
    <property type="project" value="InterPro"/>
</dbReference>
<dbReference type="PATRIC" id="fig|1166018.3.peg.4847"/>
<dbReference type="HOGENOM" id="CLU_018816_13_3_10"/>
<evidence type="ECO:0000313" key="8">
    <source>
        <dbReference type="Proteomes" id="UP000011058"/>
    </source>
</evidence>
<feature type="domain" description="CusB-like beta-barrel" evidence="4">
    <location>
        <begin position="213"/>
        <end position="288"/>
    </location>
</feature>
<dbReference type="Gene3D" id="2.40.30.170">
    <property type="match status" value="1"/>
</dbReference>
<dbReference type="InterPro" id="IPR058627">
    <property type="entry name" value="MdtA-like_C"/>
</dbReference>
<evidence type="ECO:0000259" key="5">
    <source>
        <dbReference type="Pfam" id="PF25967"/>
    </source>
</evidence>
<dbReference type="InterPro" id="IPR006143">
    <property type="entry name" value="RND_pump_MFP"/>
</dbReference>
<dbReference type="Pfam" id="PF25973">
    <property type="entry name" value="BSH_CzcB"/>
    <property type="match status" value="1"/>
</dbReference>
<dbReference type="NCBIfam" id="TIGR01730">
    <property type="entry name" value="RND_mfp"/>
    <property type="match status" value="1"/>
</dbReference>
<dbReference type="STRING" id="1166018.FAES_3077"/>
<dbReference type="Gene3D" id="2.40.50.100">
    <property type="match status" value="1"/>
</dbReference>
<dbReference type="AlphaFoldDB" id="I0KAD3"/>
<dbReference type="InterPro" id="IPR058792">
    <property type="entry name" value="Beta-barrel_RND_2"/>
</dbReference>
<evidence type="ECO:0000313" key="7">
    <source>
        <dbReference type="EMBL" id="CCH01086.1"/>
    </source>
</evidence>
<comment type="similarity">
    <text evidence="1">Belongs to the membrane fusion protein (MFP) (TC 8.A.1) family.</text>
</comment>
<dbReference type="RefSeq" id="WP_015332185.1">
    <property type="nucleotide sequence ID" value="NC_020054.1"/>
</dbReference>
<keyword evidence="8" id="KW-1185">Reference proteome</keyword>
<dbReference type="Pfam" id="PF25954">
    <property type="entry name" value="Beta-barrel_RND_2"/>
    <property type="match status" value="1"/>
</dbReference>
<dbReference type="SUPFAM" id="SSF111369">
    <property type="entry name" value="HlyD-like secretion proteins"/>
    <property type="match status" value="1"/>
</dbReference>
<protein>
    <submittedName>
        <fullName evidence="7">Cobalt-zinc-cadmium resistance protein czcB Cation efflux system protein czcB</fullName>
    </submittedName>
</protein>
<keyword evidence="2" id="KW-0813">Transport</keyword>
<dbReference type="GO" id="GO:0015679">
    <property type="term" value="P:plasma membrane copper ion transport"/>
    <property type="evidence" value="ECO:0007669"/>
    <property type="project" value="TreeGrafter"/>
</dbReference>